<evidence type="ECO:0000313" key="3">
    <source>
        <dbReference type="Proteomes" id="UP000538292"/>
    </source>
</evidence>
<dbReference type="AlphaFoldDB" id="A0A7W1XUT6"/>
<reference evidence="2 3" key="1">
    <citation type="submission" date="2020-07" db="EMBL/GenBank/DDBJ databases">
        <title>Thermoactinomyces phylogeny.</title>
        <authorList>
            <person name="Dunlap C."/>
        </authorList>
    </citation>
    <scope>NUCLEOTIDE SEQUENCE [LARGE SCALE GENOMIC DNA]</scope>
    <source>
        <strain evidence="2 3">AMNI-1</strain>
    </source>
</reference>
<accession>A0A7W1XUT6</accession>
<dbReference type="EMBL" id="JACEOL010000064">
    <property type="protein sequence ID" value="MBA4603656.1"/>
    <property type="molecule type" value="Genomic_DNA"/>
</dbReference>
<sequence>MLGSSGEVYAGGSFDVSKVNDGFNQFEQDSPSQQEQTGSTPSVEEEKGFWDLVTQPFADAWDWTKDKLSGAWKWTKEKASIFVNWLASVLSKITGVVVDTLADTWDWIVKFKEYIAFAGVLILRHRTVYFCSSARDRHSDWDGSVPSHRCRIERMEVRQDRLLGGTIGGLLGLIGRDITRNLLRIG</sequence>
<dbReference type="RefSeq" id="WP_181742131.1">
    <property type="nucleotide sequence ID" value="NZ_JACEOL010000064.1"/>
</dbReference>
<dbReference type="Proteomes" id="UP000538292">
    <property type="component" value="Unassembled WGS sequence"/>
</dbReference>
<evidence type="ECO:0000256" key="1">
    <source>
        <dbReference type="SAM" id="MobiDB-lite"/>
    </source>
</evidence>
<organism evidence="2 3">
    <name type="scientific">Thermoactinomyces mirandus</name>
    <dbReference type="NCBI Taxonomy" id="2756294"/>
    <lineage>
        <taxon>Bacteria</taxon>
        <taxon>Bacillati</taxon>
        <taxon>Bacillota</taxon>
        <taxon>Bacilli</taxon>
        <taxon>Bacillales</taxon>
        <taxon>Thermoactinomycetaceae</taxon>
        <taxon>Thermoactinomyces</taxon>
    </lineage>
</organism>
<proteinExistence type="predicted"/>
<name>A0A7W1XUT6_9BACL</name>
<feature type="compositionally biased region" description="Polar residues" evidence="1">
    <location>
        <begin position="22"/>
        <end position="42"/>
    </location>
</feature>
<comment type="caution">
    <text evidence="2">The sequence shown here is derived from an EMBL/GenBank/DDBJ whole genome shotgun (WGS) entry which is preliminary data.</text>
</comment>
<keyword evidence="3" id="KW-1185">Reference proteome</keyword>
<feature type="region of interest" description="Disordered" evidence="1">
    <location>
        <begin position="20"/>
        <end position="45"/>
    </location>
</feature>
<evidence type="ECO:0000313" key="2">
    <source>
        <dbReference type="EMBL" id="MBA4603656.1"/>
    </source>
</evidence>
<gene>
    <name evidence="2" type="ORF">H2C83_15410</name>
</gene>
<protein>
    <submittedName>
        <fullName evidence="2">Uncharacterized protein</fullName>
    </submittedName>
</protein>